<protein>
    <submittedName>
        <fullName evidence="4">Uncharacterized protein</fullName>
    </submittedName>
</protein>
<evidence type="ECO:0000313" key="4">
    <source>
        <dbReference type="EMBL" id="CAD8112061.1"/>
    </source>
</evidence>
<comment type="caution">
    <text evidence="4">The sequence shown here is derived from an EMBL/GenBank/DDBJ whole genome shotgun (WGS) entry which is preliminary data.</text>
</comment>
<dbReference type="Pfam" id="PF13948">
    <property type="entry name" value="DUF4215"/>
    <property type="match status" value="3"/>
</dbReference>
<gene>
    <name evidence="4" type="ORF">PSON_ATCC_30995.1.T1000004</name>
</gene>
<evidence type="ECO:0000256" key="1">
    <source>
        <dbReference type="ARBA" id="ARBA00022729"/>
    </source>
</evidence>
<dbReference type="InterPro" id="IPR011936">
    <property type="entry name" value="Myxo_disulph_rpt"/>
</dbReference>
<reference evidence="4" key="1">
    <citation type="submission" date="2021-01" db="EMBL/GenBank/DDBJ databases">
        <authorList>
            <consortium name="Genoscope - CEA"/>
            <person name="William W."/>
        </authorList>
    </citation>
    <scope>NUCLEOTIDE SEQUENCE</scope>
</reference>
<dbReference type="NCBIfam" id="TIGR02232">
    <property type="entry name" value="myxo_disulf_rpt"/>
    <property type="match status" value="1"/>
</dbReference>
<dbReference type="OrthoDB" id="28293at2759"/>
<dbReference type="EMBL" id="CAJJDN010000100">
    <property type="protein sequence ID" value="CAD8112061.1"/>
    <property type="molecule type" value="Genomic_DNA"/>
</dbReference>
<accession>A0A8S1QB80</accession>
<keyword evidence="1" id="KW-0732">Signal</keyword>
<dbReference type="PANTHER" id="PTHR39767:SF2">
    <property type="entry name" value="CHROMOSOME UNDETERMINED SCAFFOLD_1, WHOLE GENOME SHOTGUN SEQUENCE"/>
    <property type="match status" value="1"/>
</dbReference>
<evidence type="ECO:0000256" key="2">
    <source>
        <dbReference type="ARBA" id="ARBA00022737"/>
    </source>
</evidence>
<sequence>MIVFIALVQMSYQNMIYVFDANYEKPDEWQFDINVDFNTCEGINYFGAELIEFLIISRLFLNLESHSAIKVEADFVILNSDDNVQIFLDDEPIQYKQTRYQNANLNTCGTISTSSISFIHSHNRRSGWIKIKQPYGGMIRLQLSILKCQEECIACICNYPNSCIKWNLHQYAFNQKEIGFPDGWTITPNILDITTQFCGGCEYLKFQEISYSTQLPPHQDILIRFFKGSSNPISCDYIFDKLIIQGNVYFVEILLKNYPNSILNLKIKNVSSNNYIWIRDFEIYYTQPEITFLSLNEGCQDQIGDACLNCRYGWIQDEYQQNCIPICGDRIIQGDEECDDGNLIYNDGCFQCKYQCIDSCKTCMFGICKQCQDGFVLNVNNNCDPLCGDGIVIPYSIEQCDINSNEDQSGCQNCRYISIPYCKQSYLSSCLECQEGFLILNNVCYPYCGDLKSNDDEDRNLQSYDSCIICDKGLCRLKCHDGYEFINQSCYSICGDQIITIEEECDDGNNIIFDGCFDCKYSCPENCYDQSVKVNINCKIQINVNYKQFVETDQCRNKRNVMMEIIKQLMVALIAQLNKIGYVIQQQKILQANAYLSNLPIQQLIILI</sequence>
<evidence type="ECO:0000313" key="5">
    <source>
        <dbReference type="Proteomes" id="UP000692954"/>
    </source>
</evidence>
<evidence type="ECO:0000256" key="3">
    <source>
        <dbReference type="ARBA" id="ARBA00023157"/>
    </source>
</evidence>
<keyword evidence="5" id="KW-1185">Reference proteome</keyword>
<keyword evidence="2" id="KW-0677">Repeat</keyword>
<organism evidence="4 5">
    <name type="scientific">Paramecium sonneborni</name>
    <dbReference type="NCBI Taxonomy" id="65129"/>
    <lineage>
        <taxon>Eukaryota</taxon>
        <taxon>Sar</taxon>
        <taxon>Alveolata</taxon>
        <taxon>Ciliophora</taxon>
        <taxon>Intramacronucleata</taxon>
        <taxon>Oligohymenophorea</taxon>
        <taxon>Peniculida</taxon>
        <taxon>Parameciidae</taxon>
        <taxon>Paramecium</taxon>
    </lineage>
</organism>
<keyword evidence="3" id="KW-1015">Disulfide bond</keyword>
<dbReference type="AlphaFoldDB" id="A0A8S1QB80"/>
<name>A0A8S1QB80_9CILI</name>
<dbReference type="Proteomes" id="UP000692954">
    <property type="component" value="Unassembled WGS sequence"/>
</dbReference>
<dbReference type="PANTHER" id="PTHR39767">
    <property type="entry name" value="CALCIUM/CALMODULIN-BINDING MEMBRANE PROTEIN PCM4-RELATED"/>
    <property type="match status" value="1"/>
</dbReference>
<proteinExistence type="predicted"/>